<dbReference type="InterPro" id="IPR028973">
    <property type="entry name" value="PhnB-like"/>
</dbReference>
<dbReference type="InterPro" id="IPR029068">
    <property type="entry name" value="Glyas_Bleomycin-R_OHBP_Dase"/>
</dbReference>
<keyword evidence="3" id="KW-1185">Reference proteome</keyword>
<feature type="domain" description="PhnB-like" evidence="1">
    <location>
        <begin position="8"/>
        <end position="123"/>
    </location>
</feature>
<dbReference type="PANTHER" id="PTHR33990">
    <property type="entry name" value="PROTEIN YJDN-RELATED"/>
    <property type="match status" value="1"/>
</dbReference>
<dbReference type="OrthoDB" id="9806473at2"/>
<dbReference type="EMBL" id="CP041253">
    <property type="protein sequence ID" value="QDH80819.1"/>
    <property type="molecule type" value="Genomic_DNA"/>
</dbReference>
<dbReference type="Pfam" id="PF06983">
    <property type="entry name" value="3-dmu-9_3-mt"/>
    <property type="match status" value="1"/>
</dbReference>
<dbReference type="InterPro" id="IPR009725">
    <property type="entry name" value="3_dmu_93_MTrfase"/>
</dbReference>
<gene>
    <name evidence="2" type="ORF">FKX85_17930</name>
</gene>
<protein>
    <submittedName>
        <fullName evidence="2">VOC family protein</fullName>
    </submittedName>
</protein>
<name>A0A514CLX3_9BACT</name>
<organism evidence="2 3">
    <name type="scientific">Echinicola soli</name>
    <dbReference type="NCBI Taxonomy" id="2591634"/>
    <lineage>
        <taxon>Bacteria</taxon>
        <taxon>Pseudomonadati</taxon>
        <taxon>Bacteroidota</taxon>
        <taxon>Cytophagia</taxon>
        <taxon>Cytophagales</taxon>
        <taxon>Cyclobacteriaceae</taxon>
        <taxon>Echinicola</taxon>
    </lineage>
</organism>
<dbReference type="PANTHER" id="PTHR33990:SF2">
    <property type="entry name" value="PHNB-LIKE DOMAIN-CONTAINING PROTEIN"/>
    <property type="match status" value="1"/>
</dbReference>
<dbReference type="PIRSF" id="PIRSF021700">
    <property type="entry name" value="3_dmu_93_MTrfase"/>
    <property type="match status" value="1"/>
</dbReference>
<proteinExistence type="predicted"/>
<dbReference type="Proteomes" id="UP000316614">
    <property type="component" value="Chromosome"/>
</dbReference>
<reference evidence="2 3" key="1">
    <citation type="submission" date="2019-06" db="EMBL/GenBank/DDBJ databases">
        <title>Echinicola alkalisoli sp. nov. isolated from saline soil.</title>
        <authorList>
            <person name="Sun J.-Q."/>
            <person name="Xu L."/>
        </authorList>
    </citation>
    <scope>NUCLEOTIDE SEQUENCE [LARGE SCALE GENOMIC DNA]</scope>
    <source>
        <strain evidence="2 3">LN3S3</strain>
    </source>
</reference>
<dbReference type="AlphaFoldDB" id="A0A514CLX3"/>
<dbReference type="SUPFAM" id="SSF54593">
    <property type="entry name" value="Glyoxalase/Bleomycin resistance protein/Dihydroxybiphenyl dioxygenase"/>
    <property type="match status" value="1"/>
</dbReference>
<dbReference type="RefSeq" id="WP_141616040.1">
    <property type="nucleotide sequence ID" value="NZ_CP041253.1"/>
</dbReference>
<evidence type="ECO:0000313" key="3">
    <source>
        <dbReference type="Proteomes" id="UP000316614"/>
    </source>
</evidence>
<evidence type="ECO:0000259" key="1">
    <source>
        <dbReference type="Pfam" id="PF06983"/>
    </source>
</evidence>
<dbReference type="KEGG" id="echi:FKX85_17930"/>
<dbReference type="CDD" id="cd06588">
    <property type="entry name" value="PhnB_like"/>
    <property type="match status" value="1"/>
</dbReference>
<evidence type="ECO:0000313" key="2">
    <source>
        <dbReference type="EMBL" id="QDH80819.1"/>
    </source>
</evidence>
<dbReference type="Gene3D" id="3.10.180.10">
    <property type="entry name" value="2,3-Dihydroxybiphenyl 1,2-Dioxygenase, domain 1"/>
    <property type="match status" value="1"/>
</dbReference>
<accession>A0A514CLX3</accession>
<sequence>MSTIQTTQNIIPFLWFDKEAEEAIRFYTGLFPNSEIKKLTKWPEGGPMPAGTVQIGDFVINGLRVHAFDGGPNFKFNEAVSFFVQCEDQAEIDRYWHQLIDYGGVESQCGWLKDKYGFSWQIVPKELGEMLSSKNVNGAKKMMEAVMKMKKLEIEKLKAAFED</sequence>